<dbReference type="Gene3D" id="3.30.70.370">
    <property type="match status" value="1"/>
</dbReference>
<organism evidence="3">
    <name type="scientific">marine sediment metagenome</name>
    <dbReference type="NCBI Taxonomy" id="412755"/>
    <lineage>
        <taxon>unclassified sequences</taxon>
        <taxon>metagenomes</taxon>
        <taxon>ecological metagenomes</taxon>
    </lineage>
</organism>
<comment type="caution">
    <text evidence="3">The sequence shown here is derived from an EMBL/GenBank/DDBJ whole genome shotgun (WGS) entry which is preliminary data.</text>
</comment>
<proteinExistence type="predicted"/>
<sequence length="254" mass="29757">IDLSQVEWRTAGELSGDTMILDEVNNGVDQHVATVRELMELEFNGKDDPQSYKNRNHAKTFNFRMIFGGTEWGYHLDVNMPKFGLTKWREVIKRFWKKYYGLNNFHNKNIQHVIQNGWICTKTGRKYVFDKCLEEDGDKVYSYNQIKNRLIQGTAAELIALMGVIIRRGMVKKECKSKMIITVHDSIVFDIVKGEEDYIKWLSLTTAKSLREYIKSYWGIEWDVMLDGEFEIGKNYKELTEVKIDQKCEEVVNG</sequence>
<dbReference type="SMART" id="SM00482">
    <property type="entry name" value="POLAc"/>
    <property type="match status" value="1"/>
</dbReference>
<gene>
    <name evidence="3" type="ORF">S01H1_25144</name>
</gene>
<dbReference type="Gene3D" id="1.10.150.20">
    <property type="entry name" value="5' to 3' exonuclease, C-terminal subdomain"/>
    <property type="match status" value="1"/>
</dbReference>
<feature type="non-terminal residue" evidence="3">
    <location>
        <position position="1"/>
    </location>
</feature>
<dbReference type="AlphaFoldDB" id="X0T283"/>
<evidence type="ECO:0000256" key="1">
    <source>
        <dbReference type="ARBA" id="ARBA00022705"/>
    </source>
</evidence>
<dbReference type="GO" id="GO:0003677">
    <property type="term" value="F:DNA binding"/>
    <property type="evidence" value="ECO:0007669"/>
    <property type="project" value="InterPro"/>
</dbReference>
<accession>X0T283</accession>
<dbReference type="PRINTS" id="PR00868">
    <property type="entry name" value="DNAPOLI"/>
</dbReference>
<dbReference type="InterPro" id="IPR002298">
    <property type="entry name" value="DNA_polymerase_A"/>
</dbReference>
<dbReference type="GO" id="GO:0006261">
    <property type="term" value="P:DNA-templated DNA replication"/>
    <property type="evidence" value="ECO:0007669"/>
    <property type="project" value="InterPro"/>
</dbReference>
<dbReference type="EMBL" id="BARS01015159">
    <property type="protein sequence ID" value="GAF87583.1"/>
    <property type="molecule type" value="Genomic_DNA"/>
</dbReference>
<dbReference type="GO" id="GO:0003887">
    <property type="term" value="F:DNA-directed DNA polymerase activity"/>
    <property type="evidence" value="ECO:0007669"/>
    <property type="project" value="InterPro"/>
</dbReference>
<feature type="domain" description="DNA-directed DNA polymerase family A palm" evidence="2">
    <location>
        <begin position="1"/>
        <end position="195"/>
    </location>
</feature>
<name>X0T283_9ZZZZ</name>
<dbReference type="InterPro" id="IPR043502">
    <property type="entry name" value="DNA/RNA_pol_sf"/>
</dbReference>
<evidence type="ECO:0000259" key="2">
    <source>
        <dbReference type="SMART" id="SM00482"/>
    </source>
</evidence>
<reference evidence="3" key="1">
    <citation type="journal article" date="2014" name="Front. Microbiol.">
        <title>High frequency of phylogenetically diverse reductive dehalogenase-homologous genes in deep subseafloor sedimentary metagenomes.</title>
        <authorList>
            <person name="Kawai M."/>
            <person name="Futagami T."/>
            <person name="Toyoda A."/>
            <person name="Takaki Y."/>
            <person name="Nishi S."/>
            <person name="Hori S."/>
            <person name="Arai W."/>
            <person name="Tsubouchi T."/>
            <person name="Morono Y."/>
            <person name="Uchiyama I."/>
            <person name="Ito T."/>
            <person name="Fujiyama A."/>
            <person name="Inagaki F."/>
            <person name="Takami H."/>
        </authorList>
    </citation>
    <scope>NUCLEOTIDE SEQUENCE</scope>
    <source>
        <strain evidence="3">Expedition CK06-06</strain>
    </source>
</reference>
<dbReference type="Pfam" id="PF00476">
    <property type="entry name" value="DNA_pol_A"/>
    <property type="match status" value="1"/>
</dbReference>
<dbReference type="PANTHER" id="PTHR10133:SF27">
    <property type="entry name" value="DNA POLYMERASE NU"/>
    <property type="match status" value="1"/>
</dbReference>
<dbReference type="GO" id="GO:0006302">
    <property type="term" value="P:double-strand break repair"/>
    <property type="evidence" value="ECO:0007669"/>
    <property type="project" value="TreeGrafter"/>
</dbReference>
<keyword evidence="1" id="KW-0235">DNA replication</keyword>
<dbReference type="SUPFAM" id="SSF56672">
    <property type="entry name" value="DNA/RNA polymerases"/>
    <property type="match status" value="1"/>
</dbReference>
<protein>
    <recommendedName>
        <fullName evidence="2">DNA-directed DNA polymerase family A palm domain-containing protein</fullName>
    </recommendedName>
</protein>
<dbReference type="InterPro" id="IPR001098">
    <property type="entry name" value="DNA-dir_DNA_pol_A_palm_dom"/>
</dbReference>
<evidence type="ECO:0000313" key="3">
    <source>
        <dbReference type="EMBL" id="GAF87583.1"/>
    </source>
</evidence>
<dbReference type="PANTHER" id="PTHR10133">
    <property type="entry name" value="DNA POLYMERASE I"/>
    <property type="match status" value="1"/>
</dbReference>